<sequence>METKSPGKSQLGKSTVAAYFNDISPGPAESEFRFRVIRFWEARNIAKAGAFIGIDLLLIDEHETVMQGFISSLRAPPYLPHVKAGATYTLQNFYAAKNKEIYCFTDQSLIVSFSNGSVLKPLDDIRLSFAAVRFRFHAYEDIQANCGLRGDLYGNLCYLLNQLHFNLCCWPLEADEWTVLDEAEIINMRHVLLYLWDQASKDFYKKSTSSEDTSTVILVTTVNPKRLGDVQPTIDYNWLSSNPKIVKRINADEVTRAETMTIGQILAYIKQEYAKEGSFDCIATIDDVERDSAWYYIACIGCQSKAIKGPYSLMCAKCGNTNYRAKISPSTTITTGFVILGDAGRELTGKNAVELVDNYFEANQDVHLSRTVDSLLMREMKVPITKRRSTEG</sequence>
<dbReference type="PANTHER" id="PTHR47165:SF4">
    <property type="entry name" value="OS03G0429900 PROTEIN"/>
    <property type="match status" value="1"/>
</dbReference>
<dbReference type="EMBL" id="JADBGQ010000008">
    <property type="protein sequence ID" value="KAG5387575.1"/>
    <property type="molecule type" value="Genomic_DNA"/>
</dbReference>
<evidence type="ECO:0008006" key="4">
    <source>
        <dbReference type="Google" id="ProtNLM"/>
    </source>
</evidence>
<dbReference type="SUPFAM" id="SSF50249">
    <property type="entry name" value="Nucleic acid-binding proteins"/>
    <property type="match status" value="2"/>
</dbReference>
<reference evidence="2 3" key="1">
    <citation type="submission" date="2021-03" db="EMBL/GenBank/DDBJ databases">
        <authorList>
            <person name="King G.J."/>
            <person name="Bancroft I."/>
            <person name="Baten A."/>
            <person name="Bloomfield J."/>
            <person name="Borpatragohain P."/>
            <person name="He Z."/>
            <person name="Irish N."/>
            <person name="Irwin J."/>
            <person name="Liu K."/>
            <person name="Mauleon R.P."/>
            <person name="Moore J."/>
            <person name="Morris R."/>
            <person name="Ostergaard L."/>
            <person name="Wang B."/>
            <person name="Wells R."/>
        </authorList>
    </citation>
    <scope>NUCLEOTIDE SEQUENCE [LARGE SCALE GENOMIC DNA]</scope>
    <source>
        <strain evidence="2">R-o-18</strain>
        <tissue evidence="2">Leaf</tissue>
    </source>
</reference>
<evidence type="ECO:0000313" key="1">
    <source>
        <dbReference type="EMBL" id="KAG5387575.1"/>
    </source>
</evidence>
<dbReference type="CDD" id="cd04480">
    <property type="entry name" value="RPA1_DBD_A_like"/>
    <property type="match status" value="1"/>
</dbReference>
<organism evidence="2 3">
    <name type="scientific">Brassica rapa subsp. trilocularis</name>
    <dbReference type="NCBI Taxonomy" id="1813537"/>
    <lineage>
        <taxon>Eukaryota</taxon>
        <taxon>Viridiplantae</taxon>
        <taxon>Streptophyta</taxon>
        <taxon>Embryophyta</taxon>
        <taxon>Tracheophyta</taxon>
        <taxon>Spermatophyta</taxon>
        <taxon>Magnoliopsida</taxon>
        <taxon>eudicotyledons</taxon>
        <taxon>Gunneridae</taxon>
        <taxon>Pentapetalae</taxon>
        <taxon>rosids</taxon>
        <taxon>malvids</taxon>
        <taxon>Brassicales</taxon>
        <taxon>Brassicaceae</taxon>
        <taxon>Brassiceae</taxon>
        <taxon>Brassica</taxon>
    </lineage>
</organism>
<dbReference type="Gene3D" id="2.40.50.140">
    <property type="entry name" value="Nucleic acid-binding proteins"/>
    <property type="match status" value="2"/>
</dbReference>
<accession>A0ABQ7N693</accession>
<dbReference type="Proteomes" id="UP000823674">
    <property type="component" value="Chromosome A09"/>
</dbReference>
<keyword evidence="3" id="KW-1185">Reference proteome</keyword>
<evidence type="ECO:0000313" key="2">
    <source>
        <dbReference type="EMBL" id="KAG5406428.1"/>
    </source>
</evidence>
<dbReference type="InterPro" id="IPR012340">
    <property type="entry name" value="NA-bd_OB-fold"/>
</dbReference>
<protein>
    <recommendedName>
        <fullName evidence="4">Replication factor A C-terminal domain-containing protein</fullName>
    </recommendedName>
</protein>
<dbReference type="EMBL" id="JADBGQ010000003">
    <property type="protein sequence ID" value="KAG5406428.1"/>
    <property type="molecule type" value="Genomic_DNA"/>
</dbReference>
<comment type="caution">
    <text evidence="2">The sequence shown here is derived from an EMBL/GenBank/DDBJ whole genome shotgun (WGS) entry which is preliminary data.</text>
</comment>
<gene>
    <name evidence="2" type="primary">A03g506060.1_BraROA</name>
    <name evidence="1" type="synonym">A09g519290.1_BraROA</name>
    <name evidence="2" type="ORF">IGI04_012547</name>
    <name evidence="1" type="ORF">IGI04_039045</name>
</gene>
<proteinExistence type="predicted"/>
<dbReference type="Proteomes" id="UP000823674">
    <property type="component" value="Chromosome A03"/>
</dbReference>
<evidence type="ECO:0000313" key="3">
    <source>
        <dbReference type="Proteomes" id="UP000823674"/>
    </source>
</evidence>
<dbReference type="PANTHER" id="PTHR47165">
    <property type="entry name" value="OS03G0429900 PROTEIN"/>
    <property type="match status" value="1"/>
</dbReference>
<name>A0ABQ7N693_BRACM</name>